<gene>
    <name evidence="4" type="ORF">RND71_022638</name>
</gene>
<dbReference type="Gene3D" id="3.90.730.10">
    <property type="entry name" value="Ribonuclease T2-like"/>
    <property type="match status" value="1"/>
</dbReference>
<name>A0AAE1RSF8_9SOLA</name>
<dbReference type="InterPro" id="IPR011707">
    <property type="entry name" value="Cu-oxidase-like_N"/>
</dbReference>
<comment type="caution">
    <text evidence="4">The sequence shown here is derived from an EMBL/GenBank/DDBJ whole genome shotgun (WGS) entry which is preliminary data.</text>
</comment>
<keyword evidence="2" id="KW-0456">Lyase</keyword>
<dbReference type="Pfam" id="PF07732">
    <property type="entry name" value="Cu-oxidase_3"/>
    <property type="match status" value="1"/>
</dbReference>
<dbReference type="EMBL" id="JAVYJV010000012">
    <property type="protein sequence ID" value="KAK4357028.1"/>
    <property type="molecule type" value="Genomic_DNA"/>
</dbReference>
<dbReference type="SUPFAM" id="SSF55895">
    <property type="entry name" value="Ribonuclease Rh-like"/>
    <property type="match status" value="1"/>
</dbReference>
<protein>
    <recommendedName>
        <fullName evidence="3">Plastocyanin-like domain-containing protein</fullName>
    </recommendedName>
</protein>
<keyword evidence="1" id="KW-0378">Hydrolase</keyword>
<accession>A0AAE1RSF8</accession>
<evidence type="ECO:0000313" key="4">
    <source>
        <dbReference type="EMBL" id="KAK4357028.1"/>
    </source>
</evidence>
<feature type="domain" description="Plastocyanin-like" evidence="3">
    <location>
        <begin position="55"/>
        <end position="94"/>
    </location>
</feature>
<keyword evidence="1" id="KW-0255">Endonuclease</keyword>
<reference evidence="4" key="1">
    <citation type="submission" date="2023-12" db="EMBL/GenBank/DDBJ databases">
        <title>Genome assembly of Anisodus tanguticus.</title>
        <authorList>
            <person name="Wang Y.-J."/>
        </authorList>
    </citation>
    <scope>NUCLEOTIDE SEQUENCE</scope>
    <source>
        <strain evidence="4">KB-2021</strain>
        <tissue evidence="4">Leaf</tissue>
    </source>
</reference>
<evidence type="ECO:0000259" key="3">
    <source>
        <dbReference type="Pfam" id="PF07732"/>
    </source>
</evidence>
<keyword evidence="5" id="KW-1185">Reference proteome</keyword>
<dbReference type="InterPro" id="IPR036430">
    <property type="entry name" value="RNase_T2-like_sf"/>
</dbReference>
<dbReference type="GO" id="GO:0033897">
    <property type="term" value="F:ribonuclease T2 activity"/>
    <property type="evidence" value="ECO:0007669"/>
    <property type="project" value="InterPro"/>
</dbReference>
<evidence type="ECO:0000256" key="1">
    <source>
        <dbReference type="ARBA" id="ARBA00022759"/>
    </source>
</evidence>
<keyword evidence="1" id="KW-0540">Nuclease</keyword>
<dbReference type="AlphaFoldDB" id="A0AAE1RSF8"/>
<organism evidence="4 5">
    <name type="scientific">Anisodus tanguticus</name>
    <dbReference type="NCBI Taxonomy" id="243964"/>
    <lineage>
        <taxon>Eukaryota</taxon>
        <taxon>Viridiplantae</taxon>
        <taxon>Streptophyta</taxon>
        <taxon>Embryophyta</taxon>
        <taxon>Tracheophyta</taxon>
        <taxon>Spermatophyta</taxon>
        <taxon>Magnoliopsida</taxon>
        <taxon>eudicotyledons</taxon>
        <taxon>Gunneridae</taxon>
        <taxon>Pentapetalae</taxon>
        <taxon>asterids</taxon>
        <taxon>lamiids</taxon>
        <taxon>Solanales</taxon>
        <taxon>Solanaceae</taxon>
        <taxon>Solanoideae</taxon>
        <taxon>Hyoscyameae</taxon>
        <taxon>Anisodus</taxon>
    </lineage>
</organism>
<dbReference type="GO" id="GO:0003723">
    <property type="term" value="F:RNA binding"/>
    <property type="evidence" value="ECO:0007669"/>
    <property type="project" value="InterPro"/>
</dbReference>
<sequence length="203" mass="23406">MIVKDSHPTALRQFQRGKSEYRLRHEKHGTCSYPVVHDEYEYFLTTLNVYFKYNVTGILKNGQFPGSTIECVINDNLIINIFNSLDEPFLISCKRLKDLQRCIVLPIDSFSSELCRHRAILFKMAAVETAYDEFPNIFDTGGAKGLPGDSVEKIPKIVITNANYVDEESPVQPAYRTFNWERQLDVHHNVITCLIFLVLIHSY</sequence>
<proteinExistence type="predicted"/>
<evidence type="ECO:0000256" key="2">
    <source>
        <dbReference type="ARBA" id="ARBA00023239"/>
    </source>
</evidence>
<evidence type="ECO:0000313" key="5">
    <source>
        <dbReference type="Proteomes" id="UP001291623"/>
    </source>
</evidence>
<dbReference type="GO" id="GO:0005507">
    <property type="term" value="F:copper ion binding"/>
    <property type="evidence" value="ECO:0007669"/>
    <property type="project" value="InterPro"/>
</dbReference>
<dbReference type="Proteomes" id="UP001291623">
    <property type="component" value="Unassembled WGS sequence"/>
</dbReference>